<comment type="caution">
    <text evidence="2">The sequence shown here is derived from an EMBL/GenBank/DDBJ whole genome shotgun (WGS) entry which is preliminary data.</text>
</comment>
<dbReference type="OrthoDB" id="3750626at2759"/>
<name>A0A9P4KDI4_9PLEO</name>
<keyword evidence="3" id="KW-1185">Reference proteome</keyword>
<feature type="domain" description="F-box" evidence="1">
    <location>
        <begin position="1"/>
        <end position="46"/>
    </location>
</feature>
<protein>
    <recommendedName>
        <fullName evidence="1">F-box domain-containing protein</fullName>
    </recommendedName>
</protein>
<proteinExistence type="predicted"/>
<reference evidence="3" key="1">
    <citation type="journal article" date="2020" name="Stud. Mycol.">
        <title>101 Dothideomycetes genomes: A test case for predicting lifestyles and emergence of pathogens.</title>
        <authorList>
            <person name="Haridas S."/>
            <person name="Albert R."/>
            <person name="Binder M."/>
            <person name="Bloem J."/>
            <person name="LaButti K."/>
            <person name="Salamov A."/>
            <person name="Andreopoulos B."/>
            <person name="Baker S."/>
            <person name="Barry K."/>
            <person name="Bills G."/>
            <person name="Bluhm B."/>
            <person name="Cannon C."/>
            <person name="Castanera R."/>
            <person name="Culley D."/>
            <person name="Daum C."/>
            <person name="Ezra D."/>
            <person name="Gonzalez J."/>
            <person name="Henrissat B."/>
            <person name="Kuo A."/>
            <person name="Liang C."/>
            <person name="Lipzen A."/>
            <person name="Lutzoni F."/>
            <person name="Magnuson J."/>
            <person name="Mondo S."/>
            <person name="Nolan M."/>
            <person name="Ohm R."/>
            <person name="Pangilinan J."/>
            <person name="Park H.-J."/>
            <person name="Ramirez L."/>
            <person name="Alfaro M."/>
            <person name="Sun H."/>
            <person name="Tritt A."/>
            <person name="Yoshinaga Y."/>
            <person name="Zwiers L.-H."/>
            <person name="Turgeon B."/>
            <person name="Goodwin S."/>
            <person name="Spatafora J."/>
            <person name="Crous P."/>
            <person name="Grigoriev I."/>
        </authorList>
    </citation>
    <scope>NUCLEOTIDE SEQUENCE [LARGE SCALE GENOMIC DNA]</scope>
    <source>
        <strain evidence="3">CBS 304.66</strain>
    </source>
</reference>
<dbReference type="Proteomes" id="UP000800093">
    <property type="component" value="Unassembled WGS sequence"/>
</dbReference>
<organism evidence="2 3">
    <name type="scientific">Lojkania enalia</name>
    <dbReference type="NCBI Taxonomy" id="147567"/>
    <lineage>
        <taxon>Eukaryota</taxon>
        <taxon>Fungi</taxon>
        <taxon>Dikarya</taxon>
        <taxon>Ascomycota</taxon>
        <taxon>Pezizomycotina</taxon>
        <taxon>Dothideomycetes</taxon>
        <taxon>Pleosporomycetidae</taxon>
        <taxon>Pleosporales</taxon>
        <taxon>Pleosporales incertae sedis</taxon>
        <taxon>Lojkania</taxon>
    </lineage>
</organism>
<evidence type="ECO:0000313" key="2">
    <source>
        <dbReference type="EMBL" id="KAF2267232.1"/>
    </source>
</evidence>
<accession>A0A9P4KDI4</accession>
<dbReference type="AlphaFoldDB" id="A0A9P4KDI4"/>
<sequence length="517" mass="59746">MAVLNDIPNELLLAIVNLLGQGDVFCLCFVSRKFQVVGQDVLYRRPSLKNPNDDPTTRKALGLLFRTLFSRPDISERVKKMQIMGFDRTGMHYSPFQREWCLRHPQSCCGWPDIRDTAMEFLTQRATDTMLQNVSHVDLIRYESQSAFVGMLLAATPNLESLTIAPTISKSDLGNYIFPRLHTAPHIDPAEYFGSPIRQLDHIPGFSRLKSFTSNVLIPWVIISLPSLQTLKFHLQNYCFGIIPSVISIPSHSTYPLPAFKTLRVGVDIDVLFPGRIGAPHRIYAYFKDLLRHLPKLQHLFIEITREEAYRLTPPNNRGCYTFLANIIQHETLETLVIDTSNMVTRSPLWDTELRFLRKLRPAETFQHLPGLHRLCAPQEMFFYVDGLVMCELPPRIEKLEIIDRDPDLYKWIEMLQRHHGGKTPMLREIRTWKDRGEAKHGFEREEGGTAMLELDCLTLEEERQYLGKNKNRRANPGGRMSNLEDTTEHNEFLKGLEKVGIKWCAHPEYHRGWRTA</sequence>
<gene>
    <name evidence="2" type="ORF">CC78DRAFT_577431</name>
</gene>
<dbReference type="InterPro" id="IPR001810">
    <property type="entry name" value="F-box_dom"/>
</dbReference>
<evidence type="ECO:0000259" key="1">
    <source>
        <dbReference type="PROSITE" id="PS50181"/>
    </source>
</evidence>
<dbReference type="PROSITE" id="PS50181">
    <property type="entry name" value="FBOX"/>
    <property type="match status" value="1"/>
</dbReference>
<dbReference type="EMBL" id="ML986593">
    <property type="protein sequence ID" value="KAF2267232.1"/>
    <property type="molecule type" value="Genomic_DNA"/>
</dbReference>
<evidence type="ECO:0000313" key="3">
    <source>
        <dbReference type="Proteomes" id="UP000800093"/>
    </source>
</evidence>